<dbReference type="EMBL" id="MBFS01000233">
    <property type="protein sequence ID" value="PVV03445.1"/>
    <property type="molecule type" value="Genomic_DNA"/>
</dbReference>
<dbReference type="EMBL" id="MBFS01000233">
    <property type="protein sequence ID" value="PVV03439.1"/>
    <property type="molecule type" value="Genomic_DNA"/>
</dbReference>
<evidence type="ECO:0000313" key="2">
    <source>
        <dbReference type="EMBL" id="PVV03445.1"/>
    </source>
</evidence>
<evidence type="ECO:0000313" key="3">
    <source>
        <dbReference type="Proteomes" id="UP000245609"/>
    </source>
</evidence>
<name>A0A2T9ZFV1_9FUNG</name>
<comment type="caution">
    <text evidence="1">The sequence shown here is derived from an EMBL/GenBank/DDBJ whole genome shotgun (WGS) entry which is preliminary data.</text>
</comment>
<proteinExistence type="predicted"/>
<accession>A0A2T9ZFV1</accession>
<protein>
    <submittedName>
        <fullName evidence="1">Uncharacterized protein</fullName>
    </submittedName>
</protein>
<keyword evidence="3" id="KW-1185">Reference proteome</keyword>
<dbReference type="AlphaFoldDB" id="A0A2T9ZFV1"/>
<evidence type="ECO:0000313" key="1">
    <source>
        <dbReference type="EMBL" id="PVV03439.1"/>
    </source>
</evidence>
<organism evidence="1 3">
    <name type="scientific">Smittium megazygosporum</name>
    <dbReference type="NCBI Taxonomy" id="133381"/>
    <lineage>
        <taxon>Eukaryota</taxon>
        <taxon>Fungi</taxon>
        <taxon>Fungi incertae sedis</taxon>
        <taxon>Zoopagomycota</taxon>
        <taxon>Kickxellomycotina</taxon>
        <taxon>Harpellomycetes</taxon>
        <taxon>Harpellales</taxon>
        <taxon>Legeriomycetaceae</taxon>
        <taxon>Smittium</taxon>
    </lineage>
</organism>
<sequence>MTPLLGKWARKGTVSEEVAENDEDSMSLSSLTGCQEFIDLVAASYIRRFSPCSVQNSGHKLPKNNQFQELGGLSQWTRCSPVLENKHILSNRKKCQGSGTNKIMYRKHLGTL</sequence>
<gene>
    <name evidence="2" type="ORF">BB560_002073</name>
    <name evidence="1" type="ORF">BB560_002075</name>
</gene>
<dbReference type="Proteomes" id="UP000245609">
    <property type="component" value="Unassembled WGS sequence"/>
</dbReference>
<reference evidence="1 3" key="1">
    <citation type="journal article" date="2018" name="MBio">
        <title>Comparative Genomics Reveals the Core Gene Toolbox for the Fungus-Insect Symbiosis.</title>
        <authorList>
            <person name="Wang Y."/>
            <person name="Stata M."/>
            <person name="Wang W."/>
            <person name="Stajich J.E."/>
            <person name="White M.M."/>
            <person name="Moncalvo J.M."/>
        </authorList>
    </citation>
    <scope>NUCLEOTIDE SEQUENCE [LARGE SCALE GENOMIC DNA]</scope>
    <source>
        <strain evidence="1 3">SC-DP-2</strain>
    </source>
</reference>